<dbReference type="Gene3D" id="3.40.50.1820">
    <property type="entry name" value="alpha/beta hydrolase"/>
    <property type="match status" value="1"/>
</dbReference>
<dbReference type="PANTHER" id="PTHR11559">
    <property type="entry name" value="CARBOXYLESTERASE"/>
    <property type="match status" value="1"/>
</dbReference>
<dbReference type="InterPro" id="IPR002018">
    <property type="entry name" value="CarbesteraseB"/>
</dbReference>
<dbReference type="GO" id="GO:0004104">
    <property type="term" value="F:cholinesterase activity"/>
    <property type="evidence" value="ECO:0007669"/>
    <property type="project" value="InterPro"/>
</dbReference>
<accession>A0A7I9WP60</accession>
<dbReference type="PROSITE" id="PS00122">
    <property type="entry name" value="CARBOXYLESTERASE_B_1"/>
    <property type="match status" value="1"/>
</dbReference>
<evidence type="ECO:0000256" key="1">
    <source>
        <dbReference type="ARBA" id="ARBA00005964"/>
    </source>
</evidence>
<dbReference type="InterPro" id="IPR050309">
    <property type="entry name" value="Type-B_Carboxylest/Lipase"/>
</dbReference>
<dbReference type="PROSITE" id="PS00941">
    <property type="entry name" value="CARBOXYLESTERASE_B_2"/>
    <property type="match status" value="1"/>
</dbReference>
<dbReference type="InterPro" id="IPR029058">
    <property type="entry name" value="AB_hydrolase_fold"/>
</dbReference>
<dbReference type="InterPro" id="IPR019826">
    <property type="entry name" value="Carboxylesterase_B_AS"/>
</dbReference>
<feature type="domain" description="Carboxylesterase type B" evidence="4">
    <location>
        <begin position="61"/>
        <end position="536"/>
    </location>
</feature>
<reference evidence="5 6" key="1">
    <citation type="journal article" date="2019" name="Emerg. Microbes Infect.">
        <title>Comprehensive subspecies identification of 175 nontuberculous mycobacteria species based on 7547 genomic profiles.</title>
        <authorList>
            <person name="Matsumoto Y."/>
            <person name="Kinjo T."/>
            <person name="Motooka D."/>
            <person name="Nabeya D."/>
            <person name="Jung N."/>
            <person name="Uechi K."/>
            <person name="Horii T."/>
            <person name="Iida T."/>
            <person name="Fujita J."/>
            <person name="Nakamura S."/>
        </authorList>
    </citation>
    <scope>NUCLEOTIDE SEQUENCE [LARGE SCALE GENOMIC DNA]</scope>
    <source>
        <strain evidence="5 6">JCM 13392</strain>
    </source>
</reference>
<dbReference type="Pfam" id="PF00135">
    <property type="entry name" value="COesterase"/>
    <property type="match status" value="1"/>
</dbReference>
<evidence type="ECO:0000256" key="2">
    <source>
        <dbReference type="ARBA" id="ARBA00022801"/>
    </source>
</evidence>
<dbReference type="InterPro" id="IPR000997">
    <property type="entry name" value="Cholinesterase"/>
</dbReference>
<keyword evidence="2 3" id="KW-0378">Hydrolase</keyword>
<sequence length="557" mass="60164">MATTSVEIAPPSRAHFRTGAKGIRDCDLLRSGIYVTDQYVGYVEAYKEVAVTVVNSAVTRPTVETVYGPVRGMDDGQVKTWKGLRYAAAPEGDLRWRAPQPPERWTEVVDAVEFGAISPQPKSPIPLGTGTRAAEDCLFLNVWAPSGAEPGSTPVMVWVHGGAYIFGAASQPLYDGRVLASGGDVVVVTLNYRMGAFGFLDLSGFGPEFDTNLGLRDVLRALEWVRDNIAAFGGDPSNVTLFGESAGAGIITTLLAAPAAAGLFHRAIAQSSPATSIYSSSRAHTVAQLVLDHAGVTADEARTVPFEALVDASMYVFDHVPSTTPGTLAFAPTMDGDLVPDYPVKLAREGRTSAVPLLIGTNRDEAALFRWMRSPLMPIAPATIRAMFDEIAAEQPGLQLPSEAEIGSAYSGIRTRTLGLHVARDVGFRMPTLWFAEGHATVAPVYLYRFDWTTPMLRVLRLGAAHATELPYVWGNLVMGPRDITFKLGGLKPGTAVSERMRTRWTEFAHGRPPGQDWAGYDAEARRTLVIDREDTVVDDLDAGIRAAWGDEILSFR</sequence>
<keyword evidence="6" id="KW-1185">Reference proteome</keyword>
<dbReference type="Proteomes" id="UP000465241">
    <property type="component" value="Unassembled WGS sequence"/>
</dbReference>
<dbReference type="PRINTS" id="PR00878">
    <property type="entry name" value="CHOLNESTRASE"/>
</dbReference>
<organism evidence="5 6">
    <name type="scientific">Mycolicibacterium murale</name>
    <dbReference type="NCBI Taxonomy" id="182220"/>
    <lineage>
        <taxon>Bacteria</taxon>
        <taxon>Bacillati</taxon>
        <taxon>Actinomycetota</taxon>
        <taxon>Actinomycetes</taxon>
        <taxon>Mycobacteriales</taxon>
        <taxon>Mycobacteriaceae</taxon>
        <taxon>Mycolicibacterium</taxon>
    </lineage>
</organism>
<dbReference type="EMBL" id="BLKT01000003">
    <property type="protein sequence ID" value="GFG59531.1"/>
    <property type="molecule type" value="Genomic_DNA"/>
</dbReference>
<evidence type="ECO:0000259" key="4">
    <source>
        <dbReference type="Pfam" id="PF00135"/>
    </source>
</evidence>
<dbReference type="InterPro" id="IPR019819">
    <property type="entry name" value="Carboxylesterase_B_CS"/>
</dbReference>
<proteinExistence type="inferred from homology"/>
<dbReference type="AlphaFoldDB" id="A0A7I9WP60"/>
<evidence type="ECO:0000256" key="3">
    <source>
        <dbReference type="RuleBase" id="RU361235"/>
    </source>
</evidence>
<dbReference type="EC" id="3.1.1.-" evidence="3"/>
<protein>
    <recommendedName>
        <fullName evidence="3">Carboxylic ester hydrolase</fullName>
        <ecNumber evidence="3">3.1.1.-</ecNumber>
    </recommendedName>
</protein>
<evidence type="ECO:0000313" key="5">
    <source>
        <dbReference type="EMBL" id="GFG59531.1"/>
    </source>
</evidence>
<evidence type="ECO:0000313" key="6">
    <source>
        <dbReference type="Proteomes" id="UP000465241"/>
    </source>
</evidence>
<comment type="caution">
    <text evidence="5">The sequence shown here is derived from an EMBL/GenBank/DDBJ whole genome shotgun (WGS) entry which is preliminary data.</text>
</comment>
<gene>
    <name evidence="5" type="ORF">MMUR_36670</name>
</gene>
<name>A0A7I9WP60_9MYCO</name>
<comment type="similarity">
    <text evidence="1 3">Belongs to the type-B carboxylesterase/lipase family.</text>
</comment>
<dbReference type="SUPFAM" id="SSF53474">
    <property type="entry name" value="alpha/beta-Hydrolases"/>
    <property type="match status" value="1"/>
</dbReference>